<proteinExistence type="predicted"/>
<gene>
    <name evidence="2" type="ORF">AZE42_10796</name>
</gene>
<evidence type="ECO:0000256" key="1">
    <source>
        <dbReference type="SAM" id="MobiDB-lite"/>
    </source>
</evidence>
<dbReference type="AlphaFoldDB" id="A0A1J8PTD7"/>
<protein>
    <submittedName>
        <fullName evidence="2">Uncharacterized protein</fullName>
    </submittedName>
</protein>
<dbReference type="OrthoDB" id="3271131at2759"/>
<organism evidence="2 3">
    <name type="scientific">Rhizopogon vesiculosus</name>
    <dbReference type="NCBI Taxonomy" id="180088"/>
    <lineage>
        <taxon>Eukaryota</taxon>
        <taxon>Fungi</taxon>
        <taxon>Dikarya</taxon>
        <taxon>Basidiomycota</taxon>
        <taxon>Agaricomycotina</taxon>
        <taxon>Agaricomycetes</taxon>
        <taxon>Agaricomycetidae</taxon>
        <taxon>Boletales</taxon>
        <taxon>Suillineae</taxon>
        <taxon>Rhizopogonaceae</taxon>
        <taxon>Rhizopogon</taxon>
    </lineage>
</organism>
<feature type="compositionally biased region" description="Polar residues" evidence="1">
    <location>
        <begin position="85"/>
        <end position="98"/>
    </location>
</feature>
<evidence type="ECO:0000313" key="2">
    <source>
        <dbReference type="EMBL" id="OJA12157.1"/>
    </source>
</evidence>
<dbReference type="EMBL" id="LVVM01004805">
    <property type="protein sequence ID" value="OJA12157.1"/>
    <property type="molecule type" value="Genomic_DNA"/>
</dbReference>
<name>A0A1J8PTD7_9AGAM</name>
<sequence>MLHIFDRKAINLPRQDLLTEASILLKDVHLSTNPFRIVVMYVFLVISQLEPAERGSSSVRNGFVSPESRKRPRRSPTPSPSPQRAQSFTPKCNDSRPSASCIGPGLSAYTFDDDPDANWSTITKHTKKNSKSLKPSVARCSGPSRLPAPAVGNGKGESKSVTRTEKKQGSKTKRRIITYLPPPPSQRTVANLKKNYIEASTHILVSFNIHTVSNQLPCFRAGYFISSVHPRRYIIKRITT</sequence>
<comment type="caution">
    <text evidence="2">The sequence shown here is derived from an EMBL/GenBank/DDBJ whole genome shotgun (WGS) entry which is preliminary data.</text>
</comment>
<dbReference type="STRING" id="180088.A0A1J8PTD7"/>
<feature type="compositionally biased region" description="Basic and acidic residues" evidence="1">
    <location>
        <begin position="156"/>
        <end position="168"/>
    </location>
</feature>
<reference evidence="2 3" key="1">
    <citation type="submission" date="2016-03" db="EMBL/GenBank/DDBJ databases">
        <title>Comparative genomics of the ectomycorrhizal sister species Rhizopogon vinicolor and Rhizopogon vesiculosus (Basidiomycota: Boletales) reveals a divergence of the mating type B locus.</title>
        <authorList>
            <person name="Mujic A.B."/>
            <person name="Kuo A."/>
            <person name="Tritt A."/>
            <person name="Lipzen A."/>
            <person name="Chen C."/>
            <person name="Johnson J."/>
            <person name="Sharma A."/>
            <person name="Barry K."/>
            <person name="Grigoriev I.V."/>
            <person name="Spatafora J.W."/>
        </authorList>
    </citation>
    <scope>NUCLEOTIDE SEQUENCE [LARGE SCALE GENOMIC DNA]</scope>
    <source>
        <strain evidence="2 3">AM-OR11-056</strain>
    </source>
</reference>
<dbReference type="Proteomes" id="UP000183567">
    <property type="component" value="Unassembled WGS sequence"/>
</dbReference>
<feature type="region of interest" description="Disordered" evidence="1">
    <location>
        <begin position="55"/>
        <end position="99"/>
    </location>
</feature>
<accession>A0A1J8PTD7</accession>
<feature type="region of interest" description="Disordered" evidence="1">
    <location>
        <begin position="125"/>
        <end position="184"/>
    </location>
</feature>
<evidence type="ECO:0000313" key="3">
    <source>
        <dbReference type="Proteomes" id="UP000183567"/>
    </source>
</evidence>
<keyword evidence="3" id="KW-1185">Reference proteome</keyword>